<protein>
    <submittedName>
        <fullName evidence="2">Uncharacterized protein</fullName>
    </submittedName>
</protein>
<dbReference type="RefSeq" id="WP_393166173.1">
    <property type="nucleotide sequence ID" value="NZ_JBICRM010000008.1"/>
</dbReference>
<evidence type="ECO:0000313" key="3">
    <source>
        <dbReference type="Proteomes" id="UP001603978"/>
    </source>
</evidence>
<evidence type="ECO:0000256" key="1">
    <source>
        <dbReference type="SAM" id="MobiDB-lite"/>
    </source>
</evidence>
<keyword evidence="3" id="KW-1185">Reference proteome</keyword>
<feature type="compositionally biased region" description="Basic residues" evidence="1">
    <location>
        <begin position="121"/>
        <end position="130"/>
    </location>
</feature>
<proteinExistence type="predicted"/>
<organism evidence="2 3">
    <name type="scientific">Nonomuraea marmarensis</name>
    <dbReference type="NCBI Taxonomy" id="3351344"/>
    <lineage>
        <taxon>Bacteria</taxon>
        <taxon>Bacillati</taxon>
        <taxon>Actinomycetota</taxon>
        <taxon>Actinomycetes</taxon>
        <taxon>Streptosporangiales</taxon>
        <taxon>Streptosporangiaceae</taxon>
        <taxon>Nonomuraea</taxon>
    </lineage>
</organism>
<name>A0ABW7ABT5_9ACTN</name>
<evidence type="ECO:0000313" key="2">
    <source>
        <dbReference type="EMBL" id="MFG1704802.1"/>
    </source>
</evidence>
<accession>A0ABW7ABT5</accession>
<dbReference type="EMBL" id="JBICRM010000008">
    <property type="protein sequence ID" value="MFG1704802.1"/>
    <property type="molecule type" value="Genomic_DNA"/>
</dbReference>
<comment type="caution">
    <text evidence="2">The sequence shown here is derived from an EMBL/GenBank/DDBJ whole genome shotgun (WGS) entry which is preliminary data.</text>
</comment>
<feature type="region of interest" description="Disordered" evidence="1">
    <location>
        <begin position="1"/>
        <end position="20"/>
    </location>
</feature>
<dbReference type="Proteomes" id="UP001603978">
    <property type="component" value="Unassembled WGS sequence"/>
</dbReference>
<reference evidence="2 3" key="1">
    <citation type="submission" date="2024-10" db="EMBL/GenBank/DDBJ databases">
        <authorList>
            <person name="Topkara A.R."/>
            <person name="Saygin H."/>
        </authorList>
    </citation>
    <scope>NUCLEOTIDE SEQUENCE [LARGE SCALE GENOMIC DNA]</scope>
    <source>
        <strain evidence="2 3">M3C6</strain>
    </source>
</reference>
<feature type="region of interest" description="Disordered" evidence="1">
    <location>
        <begin position="80"/>
        <end position="139"/>
    </location>
</feature>
<sequence length="177" mass="19033">MNSGGYPESARPPATCRVNSPSGDIVVERAHGALTAKTASGAVRVGEVFLHTYAGNREVGIRESTVGWLDVNAMAGNVRNELSTANGPREGRADRQGARTPTPVTWCSRSLPGDSDEPTRQRRQKRRQRRGTMTNAKWTGMMPVDGAILRKDAPAIAEAVREVAALDRGEPSLSNRA</sequence>
<gene>
    <name evidence="2" type="ORF">ACFLIM_16575</name>
</gene>